<accession>A0A059BR68</accession>
<name>A0A059BR68_EUCGR</name>
<reference evidence="2" key="1">
    <citation type="submission" date="2013-07" db="EMBL/GenBank/DDBJ databases">
        <title>The genome of Eucalyptus grandis.</title>
        <authorList>
            <person name="Schmutz J."/>
            <person name="Hayes R."/>
            <person name="Myburg A."/>
            <person name="Tuskan G."/>
            <person name="Grattapaglia D."/>
            <person name="Rokhsar D.S."/>
        </authorList>
    </citation>
    <scope>NUCLEOTIDE SEQUENCE</scope>
    <source>
        <tissue evidence="2">Leaf extractions</tissue>
    </source>
</reference>
<dbReference type="Gramene" id="KCW68753">
    <property type="protein sequence ID" value="KCW68753"/>
    <property type="gene ID" value="EUGRSUZ_F02351"/>
</dbReference>
<dbReference type="InParanoid" id="A0A059BR68"/>
<dbReference type="Pfam" id="PF13966">
    <property type="entry name" value="zf-RVT"/>
    <property type="match status" value="1"/>
</dbReference>
<evidence type="ECO:0000313" key="2">
    <source>
        <dbReference type="EMBL" id="KCW68753.1"/>
    </source>
</evidence>
<organism evidence="2">
    <name type="scientific">Eucalyptus grandis</name>
    <name type="common">Flooded gum</name>
    <dbReference type="NCBI Taxonomy" id="71139"/>
    <lineage>
        <taxon>Eukaryota</taxon>
        <taxon>Viridiplantae</taxon>
        <taxon>Streptophyta</taxon>
        <taxon>Embryophyta</taxon>
        <taxon>Tracheophyta</taxon>
        <taxon>Spermatophyta</taxon>
        <taxon>Magnoliopsida</taxon>
        <taxon>eudicotyledons</taxon>
        <taxon>Gunneridae</taxon>
        <taxon>Pentapetalae</taxon>
        <taxon>rosids</taxon>
        <taxon>malvids</taxon>
        <taxon>Myrtales</taxon>
        <taxon>Myrtaceae</taxon>
        <taxon>Myrtoideae</taxon>
        <taxon>Eucalypteae</taxon>
        <taxon>Eucalyptus</taxon>
    </lineage>
</organism>
<protein>
    <recommendedName>
        <fullName evidence="1">Reverse transcriptase zinc-binding domain-containing protein</fullName>
    </recommendedName>
</protein>
<evidence type="ECO:0000259" key="1">
    <source>
        <dbReference type="Pfam" id="PF13966"/>
    </source>
</evidence>
<dbReference type="InterPro" id="IPR026960">
    <property type="entry name" value="RVT-Znf"/>
</dbReference>
<proteinExistence type="predicted"/>
<gene>
    <name evidence="2" type="ORF">EUGRSUZ_F02351</name>
</gene>
<feature type="domain" description="Reverse transcriptase zinc-binding" evidence="1">
    <location>
        <begin position="86"/>
        <end position="131"/>
    </location>
</feature>
<dbReference type="EMBL" id="KK198758">
    <property type="protein sequence ID" value="KCW68753.1"/>
    <property type="molecule type" value="Genomic_DNA"/>
</dbReference>
<sequence length="131" mass="15012">MGNLSFCGSIDGIHLELEWIDTQLELSTILPYKVSQSCRCHKWNRVVLATCKKELIDIQAAICGVLFPNHDGSDKVLFMGAKDGKFTNLEAWNLISQHGLKVNWHRFVWFKSSIPQHGFTLWLTLLNRLQT</sequence>
<dbReference type="AlphaFoldDB" id="A0A059BR68"/>